<evidence type="ECO:0000313" key="3">
    <source>
        <dbReference type="Proteomes" id="UP000026961"/>
    </source>
</evidence>
<protein>
    <submittedName>
        <fullName evidence="2">Uncharacterized protein</fullName>
    </submittedName>
</protein>
<dbReference type="Proteomes" id="UP000026961">
    <property type="component" value="Chromosome 1"/>
</dbReference>
<dbReference type="EnsemblPlants" id="OGLUM01G03920.1">
    <property type="protein sequence ID" value="OGLUM01G03920.1"/>
    <property type="gene ID" value="OGLUM01G03920"/>
</dbReference>
<feature type="compositionally biased region" description="Pro residues" evidence="1">
    <location>
        <begin position="62"/>
        <end position="74"/>
    </location>
</feature>
<dbReference type="AlphaFoldDB" id="A0A0D9Y3G0"/>
<dbReference type="Gramene" id="OGLUM01G03920.1">
    <property type="protein sequence ID" value="OGLUM01G03920.1"/>
    <property type="gene ID" value="OGLUM01G03920"/>
</dbReference>
<feature type="compositionally biased region" description="Gly residues" evidence="1">
    <location>
        <begin position="21"/>
        <end position="35"/>
    </location>
</feature>
<accession>A0A0D9Y3G0</accession>
<evidence type="ECO:0000313" key="2">
    <source>
        <dbReference type="EnsemblPlants" id="OGLUM01G03920.1"/>
    </source>
</evidence>
<keyword evidence="3" id="KW-1185">Reference proteome</keyword>
<dbReference type="HOGENOM" id="CLU_115584_0_0_1"/>
<organism evidence="2">
    <name type="scientific">Oryza glumipatula</name>
    <dbReference type="NCBI Taxonomy" id="40148"/>
    <lineage>
        <taxon>Eukaryota</taxon>
        <taxon>Viridiplantae</taxon>
        <taxon>Streptophyta</taxon>
        <taxon>Embryophyta</taxon>
        <taxon>Tracheophyta</taxon>
        <taxon>Spermatophyta</taxon>
        <taxon>Magnoliopsida</taxon>
        <taxon>Liliopsida</taxon>
        <taxon>Poales</taxon>
        <taxon>Poaceae</taxon>
        <taxon>BOP clade</taxon>
        <taxon>Oryzoideae</taxon>
        <taxon>Oryzeae</taxon>
        <taxon>Oryzinae</taxon>
        <taxon>Oryza</taxon>
    </lineage>
</organism>
<reference evidence="2" key="2">
    <citation type="submission" date="2015-04" db="UniProtKB">
        <authorList>
            <consortium name="EnsemblPlants"/>
        </authorList>
    </citation>
    <scope>IDENTIFICATION</scope>
</reference>
<dbReference type="PANTHER" id="PTHR34121">
    <property type="entry name" value="MYOSIN-11"/>
    <property type="match status" value="1"/>
</dbReference>
<sequence>MVRLGAVPFAVRRGPRRALRGRGGSRPGPGGGGLGQVVPDPMVEVRGSPSSSPHPTVMAPSPSSPAPASSPPPQSAAGFAFAAAAEQSTQNYRSVKKMVKCLEEAAVSVSSRGEDRVQVLFYDADTGGAPMNFRDVFVYSQALMKVLHYPWVGAFSHRCIAWVACILQYYFFAKALIEVKHSNPYHYQILEAPNEEEVPLLLEIFE</sequence>
<evidence type="ECO:0000256" key="1">
    <source>
        <dbReference type="SAM" id="MobiDB-lite"/>
    </source>
</evidence>
<reference evidence="2" key="3">
    <citation type="submission" date="2018-05" db="EMBL/GenBank/DDBJ databases">
        <title>OgluRS3 (Oryza glumaepatula Reference Sequence Version 3).</title>
        <authorList>
            <person name="Zhang J."/>
            <person name="Kudrna D."/>
            <person name="Lee S."/>
            <person name="Talag J."/>
            <person name="Welchert J."/>
            <person name="Wing R.A."/>
        </authorList>
    </citation>
    <scope>NUCLEOTIDE SEQUENCE [LARGE SCALE GENOMIC DNA]</scope>
</reference>
<proteinExistence type="predicted"/>
<reference evidence="2" key="1">
    <citation type="submission" date="2013-08" db="EMBL/GenBank/DDBJ databases">
        <title>Oryza genome evolution.</title>
        <authorList>
            <person name="Wing R.A."/>
            <person name="Panaud O."/>
            <person name="Oliveira A.C."/>
        </authorList>
    </citation>
    <scope>NUCLEOTIDE SEQUENCE</scope>
</reference>
<dbReference type="PANTHER" id="PTHR34121:SF1">
    <property type="entry name" value="FILAMIN-A-INTERACTING PROTEIN 1"/>
    <property type="match status" value="1"/>
</dbReference>
<name>A0A0D9Y3G0_9ORYZ</name>
<dbReference type="STRING" id="40148.A0A0D9Y3G0"/>
<feature type="region of interest" description="Disordered" evidence="1">
    <location>
        <begin position="1"/>
        <end position="74"/>
    </location>
</feature>